<dbReference type="InterPro" id="IPR036873">
    <property type="entry name" value="Rhodanese-like_dom_sf"/>
</dbReference>
<dbReference type="Proteomes" id="UP000705379">
    <property type="component" value="Unassembled WGS sequence"/>
</dbReference>
<dbReference type="Gene3D" id="3.40.250.10">
    <property type="entry name" value="Rhodanese-like domain"/>
    <property type="match status" value="1"/>
</dbReference>
<proteinExistence type="inferred from homology"/>
<keyword evidence="3 5" id="KW-0697">Rotamase</keyword>
<protein>
    <recommendedName>
        <fullName evidence="6">Peptidyl-prolyl cis-trans isomerase</fullName>
        <ecNumber evidence="6">5.2.1.8</ecNumber>
    </recommendedName>
</protein>
<dbReference type="Pfam" id="PF00254">
    <property type="entry name" value="FKBP_C"/>
    <property type="match status" value="1"/>
</dbReference>
<dbReference type="PROSITE" id="PS50206">
    <property type="entry name" value="RHODANESE_3"/>
    <property type="match status" value="1"/>
</dbReference>
<dbReference type="FunFam" id="3.10.50.40:FF:000006">
    <property type="entry name" value="Peptidyl-prolyl cis-trans isomerase"/>
    <property type="match status" value="1"/>
</dbReference>
<accession>A0A944CAV5</accession>
<name>A0A944CAV5_9HYPH</name>
<reference evidence="10" key="1">
    <citation type="submission" date="2018-08" db="EMBL/GenBank/DDBJ databases">
        <authorList>
            <person name="Jin W."/>
            <person name="Wang H."/>
            <person name="Yang Y."/>
            <person name="Li M."/>
            <person name="Liu J."/>
        </authorList>
    </citation>
    <scope>NUCLEOTIDE SEQUENCE</scope>
    <source>
        <strain evidence="10">AESS21</strain>
    </source>
</reference>
<dbReference type="EMBL" id="QTKU01000001">
    <property type="protein sequence ID" value="MBS8258843.1"/>
    <property type="molecule type" value="Genomic_DNA"/>
</dbReference>
<dbReference type="AlphaFoldDB" id="A0A944CAV5"/>
<evidence type="ECO:0000313" key="10">
    <source>
        <dbReference type="EMBL" id="MBS8258843.1"/>
    </source>
</evidence>
<evidence type="ECO:0000256" key="4">
    <source>
        <dbReference type="ARBA" id="ARBA00023235"/>
    </source>
</evidence>
<feature type="signal peptide" evidence="7">
    <location>
        <begin position="1"/>
        <end position="22"/>
    </location>
</feature>
<dbReference type="PROSITE" id="PS50059">
    <property type="entry name" value="FKBP_PPIASE"/>
    <property type="match status" value="1"/>
</dbReference>
<feature type="domain" description="Rhodanese" evidence="9">
    <location>
        <begin position="145"/>
        <end position="245"/>
    </location>
</feature>
<dbReference type="PANTHER" id="PTHR43811:SF19">
    <property type="entry name" value="39 KDA FK506-BINDING NUCLEAR PROTEIN"/>
    <property type="match status" value="1"/>
</dbReference>
<evidence type="ECO:0000259" key="9">
    <source>
        <dbReference type="PROSITE" id="PS50206"/>
    </source>
</evidence>
<evidence type="ECO:0000313" key="11">
    <source>
        <dbReference type="Proteomes" id="UP000705379"/>
    </source>
</evidence>
<dbReference type="InterPro" id="IPR001763">
    <property type="entry name" value="Rhodanese-like_dom"/>
</dbReference>
<organism evidence="10 11">
    <name type="scientific">Roseibium polysiphoniae</name>
    <dbReference type="NCBI Taxonomy" id="2571221"/>
    <lineage>
        <taxon>Bacteria</taxon>
        <taxon>Pseudomonadati</taxon>
        <taxon>Pseudomonadota</taxon>
        <taxon>Alphaproteobacteria</taxon>
        <taxon>Hyphomicrobiales</taxon>
        <taxon>Stappiaceae</taxon>
        <taxon>Roseibium</taxon>
    </lineage>
</organism>
<evidence type="ECO:0000259" key="8">
    <source>
        <dbReference type="PROSITE" id="PS50059"/>
    </source>
</evidence>
<sequence>MLRPIIAAAVSALLLFILPAQAEELKVTDITIGTGEEANVGETVVVHYTGWLMDGTKFDSSHDRNQPFSFTLGERRVIPGWEQGVEGMKVGGKRELIIPPELGYGRRGAGNVIPPNATLKFEVELLEVKGKKFSDIGNDELNAKLAAGVPVVDIRRPDEWKATGVLAGSHLITFFDEKGQVNPAFGDELQKVITGPGDEIVFICQSGNRSSVLSQHLSEKAGFTQIANVQNGIASWIEAEGAVGPASLPDNCWLC</sequence>
<evidence type="ECO:0000256" key="7">
    <source>
        <dbReference type="SAM" id="SignalP"/>
    </source>
</evidence>
<evidence type="ECO:0000256" key="3">
    <source>
        <dbReference type="ARBA" id="ARBA00023110"/>
    </source>
</evidence>
<dbReference type="RefSeq" id="WP_213214586.1">
    <property type="nucleotide sequence ID" value="NZ_QTKU01000001.1"/>
</dbReference>
<gene>
    <name evidence="10" type="ORF">DYI23_01315</name>
</gene>
<dbReference type="SMART" id="SM00450">
    <property type="entry name" value="RHOD"/>
    <property type="match status" value="1"/>
</dbReference>
<keyword evidence="4 5" id="KW-0413">Isomerase</keyword>
<dbReference type="PANTHER" id="PTHR43811">
    <property type="entry name" value="FKBP-TYPE PEPTIDYL-PROLYL CIS-TRANS ISOMERASE FKPA"/>
    <property type="match status" value="1"/>
</dbReference>
<dbReference type="InterPro" id="IPR001179">
    <property type="entry name" value="PPIase_FKBP_dom"/>
</dbReference>
<dbReference type="CDD" id="cd00158">
    <property type="entry name" value="RHOD"/>
    <property type="match status" value="1"/>
</dbReference>
<comment type="similarity">
    <text evidence="2 6">Belongs to the FKBP-type PPIase family.</text>
</comment>
<comment type="catalytic activity">
    <reaction evidence="1 5 6">
        <text>[protein]-peptidylproline (omega=180) = [protein]-peptidylproline (omega=0)</text>
        <dbReference type="Rhea" id="RHEA:16237"/>
        <dbReference type="Rhea" id="RHEA-COMP:10747"/>
        <dbReference type="Rhea" id="RHEA-COMP:10748"/>
        <dbReference type="ChEBI" id="CHEBI:83833"/>
        <dbReference type="ChEBI" id="CHEBI:83834"/>
        <dbReference type="EC" id="5.2.1.8"/>
    </reaction>
</comment>
<dbReference type="GO" id="GO:0003755">
    <property type="term" value="F:peptidyl-prolyl cis-trans isomerase activity"/>
    <property type="evidence" value="ECO:0007669"/>
    <property type="project" value="UniProtKB-UniRule"/>
</dbReference>
<dbReference type="EC" id="5.2.1.8" evidence="6"/>
<dbReference type="SUPFAM" id="SSF52821">
    <property type="entry name" value="Rhodanese/Cell cycle control phosphatase"/>
    <property type="match status" value="1"/>
</dbReference>
<dbReference type="Gene3D" id="3.10.50.40">
    <property type="match status" value="1"/>
</dbReference>
<dbReference type="InterPro" id="IPR046357">
    <property type="entry name" value="PPIase_dom_sf"/>
</dbReference>
<evidence type="ECO:0000256" key="1">
    <source>
        <dbReference type="ARBA" id="ARBA00000971"/>
    </source>
</evidence>
<feature type="domain" description="PPIase FKBP-type" evidence="8">
    <location>
        <begin position="41"/>
        <end position="129"/>
    </location>
</feature>
<keyword evidence="7" id="KW-0732">Signal</keyword>
<reference evidence="10" key="2">
    <citation type="journal article" date="2021" name="Microorganisms">
        <title>Bacterial Dimethylsulfoniopropionate Biosynthesis in the East China Sea.</title>
        <authorList>
            <person name="Liu J."/>
            <person name="Zhang Y."/>
            <person name="Liu J."/>
            <person name="Zhong H."/>
            <person name="Williams B.T."/>
            <person name="Zheng Y."/>
            <person name="Curson A.R.J."/>
            <person name="Sun C."/>
            <person name="Sun H."/>
            <person name="Song D."/>
            <person name="Wagner Mackenzie B."/>
            <person name="Bermejo Martinez A."/>
            <person name="Todd J.D."/>
            <person name="Zhang X.H."/>
        </authorList>
    </citation>
    <scope>NUCLEOTIDE SEQUENCE</scope>
    <source>
        <strain evidence="10">AESS21</strain>
    </source>
</reference>
<dbReference type="Pfam" id="PF00581">
    <property type="entry name" value="Rhodanese"/>
    <property type="match status" value="1"/>
</dbReference>
<evidence type="ECO:0000256" key="6">
    <source>
        <dbReference type="RuleBase" id="RU003915"/>
    </source>
</evidence>
<evidence type="ECO:0000256" key="2">
    <source>
        <dbReference type="ARBA" id="ARBA00006577"/>
    </source>
</evidence>
<comment type="caution">
    <text evidence="10">The sequence shown here is derived from an EMBL/GenBank/DDBJ whole genome shotgun (WGS) entry which is preliminary data.</text>
</comment>
<dbReference type="SUPFAM" id="SSF54534">
    <property type="entry name" value="FKBP-like"/>
    <property type="match status" value="1"/>
</dbReference>
<evidence type="ECO:0000256" key="5">
    <source>
        <dbReference type="PROSITE-ProRule" id="PRU00277"/>
    </source>
</evidence>
<feature type="chain" id="PRO_5038082039" description="Peptidyl-prolyl cis-trans isomerase" evidence="7">
    <location>
        <begin position="23"/>
        <end position="255"/>
    </location>
</feature>